<keyword evidence="12 19" id="KW-0675">Receptor</keyword>
<evidence type="ECO:0000256" key="3">
    <source>
        <dbReference type="ARBA" id="ARBA00022448"/>
    </source>
</evidence>
<dbReference type="GO" id="GO:0009279">
    <property type="term" value="C:cell outer membrane"/>
    <property type="evidence" value="ECO:0007669"/>
    <property type="project" value="UniProtKB-SubCell"/>
</dbReference>
<evidence type="ECO:0000259" key="17">
    <source>
        <dbReference type="Pfam" id="PF00593"/>
    </source>
</evidence>
<comment type="similarity">
    <text evidence="2 14 16">Belongs to the TonB-dependent receptor family.</text>
</comment>
<dbReference type="PANTHER" id="PTHR32552:SF82">
    <property type="entry name" value="FCUA PROTEIN"/>
    <property type="match status" value="1"/>
</dbReference>
<evidence type="ECO:0000256" key="10">
    <source>
        <dbReference type="ARBA" id="ARBA00023077"/>
    </source>
</evidence>
<dbReference type="CDD" id="cd01347">
    <property type="entry name" value="ligand_gated_channel"/>
    <property type="match status" value="1"/>
</dbReference>
<keyword evidence="4 14" id="KW-1134">Transmembrane beta strand</keyword>
<evidence type="ECO:0000256" key="2">
    <source>
        <dbReference type="ARBA" id="ARBA00009810"/>
    </source>
</evidence>
<dbReference type="InterPro" id="IPR012910">
    <property type="entry name" value="Plug_dom"/>
</dbReference>
<dbReference type="Proteomes" id="UP000290819">
    <property type="component" value="Unassembled WGS sequence"/>
</dbReference>
<evidence type="ECO:0000256" key="12">
    <source>
        <dbReference type="ARBA" id="ARBA00023170"/>
    </source>
</evidence>
<dbReference type="NCBIfam" id="TIGR01783">
    <property type="entry name" value="TonB-siderophor"/>
    <property type="match status" value="1"/>
</dbReference>
<evidence type="ECO:0000256" key="8">
    <source>
        <dbReference type="ARBA" id="ARBA00023004"/>
    </source>
</evidence>
<keyword evidence="10 16" id="KW-0798">TonB box</keyword>
<evidence type="ECO:0000313" key="19">
    <source>
        <dbReference type="EMBL" id="RXT42302.1"/>
    </source>
</evidence>
<dbReference type="EMBL" id="MZXW01000035">
    <property type="protein sequence ID" value="RXT42302.1"/>
    <property type="molecule type" value="Genomic_DNA"/>
</dbReference>
<organism evidence="19 20">
    <name type="scientific">Bradyrhizobium betae</name>
    <dbReference type="NCBI Taxonomy" id="244734"/>
    <lineage>
        <taxon>Bacteria</taxon>
        <taxon>Pseudomonadati</taxon>
        <taxon>Pseudomonadota</taxon>
        <taxon>Alphaproteobacteria</taxon>
        <taxon>Hyphomicrobiales</taxon>
        <taxon>Nitrobacteraceae</taxon>
        <taxon>Bradyrhizobium</taxon>
    </lineage>
</organism>
<evidence type="ECO:0000256" key="5">
    <source>
        <dbReference type="ARBA" id="ARBA00022496"/>
    </source>
</evidence>
<evidence type="ECO:0000256" key="6">
    <source>
        <dbReference type="ARBA" id="ARBA00022692"/>
    </source>
</evidence>
<keyword evidence="7" id="KW-0732">Signal</keyword>
<dbReference type="InterPro" id="IPR010917">
    <property type="entry name" value="TonB_rcpt_CS"/>
</dbReference>
<gene>
    <name evidence="19" type="ORF">B5V03_25875</name>
</gene>
<keyword evidence="3 14" id="KW-0813">Transport</keyword>
<dbReference type="GO" id="GO:0015344">
    <property type="term" value="F:siderophore uptake transmembrane transporter activity"/>
    <property type="evidence" value="ECO:0007669"/>
    <property type="project" value="TreeGrafter"/>
</dbReference>
<dbReference type="GO" id="GO:0015891">
    <property type="term" value="P:siderophore transport"/>
    <property type="evidence" value="ECO:0007669"/>
    <property type="project" value="InterPro"/>
</dbReference>
<keyword evidence="9" id="KW-0406">Ion transport</keyword>
<dbReference type="PROSITE" id="PS01156">
    <property type="entry name" value="TONB_DEPENDENT_REC_2"/>
    <property type="match status" value="1"/>
</dbReference>
<dbReference type="Pfam" id="PF00593">
    <property type="entry name" value="TonB_dep_Rec_b-barrel"/>
    <property type="match status" value="1"/>
</dbReference>
<comment type="caution">
    <text evidence="19">The sequence shown here is derived from an EMBL/GenBank/DDBJ whole genome shotgun (WGS) entry which is preliminary data.</text>
</comment>
<sequence length="658" mass="70700">MARGGQVGLLGNKDFMDTPFNVTSYTAKKIEDQQAVTVADVVSNDPSVRFTGQTGGILDSFFIRGFPIGEGNVGEIAFNGVYGVAPNYRVFTDYVERIEIIKGPTALLYGMAPNSSVGGTINIVPKRAGDVDLTRVTTDYATSSQLGTHLDVSRRFGENREFGIRVNGSYHNGDTPLDNQSREAHVGSAAFDYRGERFRASLDFIDQEEKFDAPTRPFLVATGVAVPTAPAGTRNVTQAWEWSKVHDNSLLGRAEYDVTDSVTVFADAGGGRTQVDRLFGTPTILNAAGNTTSTPGRFKFDIDRNVADAGVRARFETGAIAHAVSFQGSYYTDEISRGSVSGTPVLSNIYAPITRPEQLVAAPATVPKLSDTELTGLALADTLSVFQERIQLTVGVRQQGVKSNNYNTATGAVTASYDQTALTPMVGLVVKPWNNVSLYANYIEGLSKGDIAPTTASNSGEVLAPYFSKQQEAGVKVDFGMLATTISVFETTKPSGQLGTDKVFRADAEQRNRGVEFTVFGEVQPGVRVLGGVTLINPELTKTSTLANLGKTPIGVPQVQANLSAEWDTPFAPGLTLVANTVYTGYQYLDAANTQVVPAWTRLDLGARYVTRINNRPVTLRALVQNVFDKNYWAGVASFSALSQGAPRTLLLSMSTDF</sequence>
<dbReference type="Gene3D" id="2.170.130.10">
    <property type="entry name" value="TonB-dependent receptor, plug domain"/>
    <property type="match status" value="1"/>
</dbReference>
<dbReference type="InterPro" id="IPR000531">
    <property type="entry name" value="Beta-barrel_TonB"/>
</dbReference>
<name>A0A4Q1UVA7_9BRAD</name>
<dbReference type="SUPFAM" id="SSF56935">
    <property type="entry name" value="Porins"/>
    <property type="match status" value="1"/>
</dbReference>
<protein>
    <submittedName>
        <fullName evidence="19">TonB-dependent siderophore receptor</fullName>
    </submittedName>
</protein>
<evidence type="ECO:0000313" key="20">
    <source>
        <dbReference type="Proteomes" id="UP000290819"/>
    </source>
</evidence>
<evidence type="ECO:0000256" key="1">
    <source>
        <dbReference type="ARBA" id="ARBA00004571"/>
    </source>
</evidence>
<dbReference type="InterPro" id="IPR036942">
    <property type="entry name" value="Beta-barrel_TonB_sf"/>
</dbReference>
<evidence type="ECO:0000256" key="15">
    <source>
        <dbReference type="PROSITE-ProRule" id="PRU10144"/>
    </source>
</evidence>
<dbReference type="InterPro" id="IPR037066">
    <property type="entry name" value="Plug_dom_sf"/>
</dbReference>
<dbReference type="GO" id="GO:0038023">
    <property type="term" value="F:signaling receptor activity"/>
    <property type="evidence" value="ECO:0007669"/>
    <property type="project" value="InterPro"/>
</dbReference>
<evidence type="ECO:0000259" key="18">
    <source>
        <dbReference type="Pfam" id="PF07715"/>
    </source>
</evidence>
<reference evidence="19 20" key="1">
    <citation type="submission" date="2017-03" db="EMBL/GenBank/DDBJ databases">
        <authorList>
            <person name="Safronova V.I."/>
            <person name="Sazanova A.L."/>
            <person name="Chirak E.R."/>
        </authorList>
    </citation>
    <scope>NUCLEOTIDE SEQUENCE [LARGE SCALE GENOMIC DNA]</scope>
    <source>
        <strain evidence="19 20">Opo-243</strain>
    </source>
</reference>
<keyword evidence="20" id="KW-1185">Reference proteome</keyword>
<evidence type="ECO:0000256" key="4">
    <source>
        <dbReference type="ARBA" id="ARBA00022452"/>
    </source>
</evidence>
<dbReference type="AlphaFoldDB" id="A0A4Q1UVA7"/>
<evidence type="ECO:0000256" key="9">
    <source>
        <dbReference type="ARBA" id="ARBA00023065"/>
    </source>
</evidence>
<comment type="subcellular location">
    <subcellularLocation>
        <location evidence="1 14">Cell outer membrane</location>
        <topology evidence="1 14">Multi-pass membrane protein</topology>
    </subcellularLocation>
</comment>
<dbReference type="PANTHER" id="PTHR32552">
    <property type="entry name" value="FERRICHROME IRON RECEPTOR-RELATED"/>
    <property type="match status" value="1"/>
</dbReference>
<feature type="short sequence motif" description="TonB C-terminal box" evidence="15">
    <location>
        <begin position="641"/>
        <end position="658"/>
    </location>
</feature>
<keyword evidence="8" id="KW-0408">Iron</keyword>
<dbReference type="PROSITE" id="PS52016">
    <property type="entry name" value="TONB_DEPENDENT_REC_3"/>
    <property type="match status" value="1"/>
</dbReference>
<dbReference type="Gene3D" id="2.40.170.20">
    <property type="entry name" value="TonB-dependent receptor, beta-barrel domain"/>
    <property type="match status" value="1"/>
</dbReference>
<evidence type="ECO:0000256" key="16">
    <source>
        <dbReference type="RuleBase" id="RU003357"/>
    </source>
</evidence>
<feature type="domain" description="TonB-dependent receptor-like beta-barrel" evidence="17">
    <location>
        <begin position="229"/>
        <end position="627"/>
    </location>
</feature>
<keyword evidence="13 14" id="KW-0998">Cell outer membrane</keyword>
<keyword evidence="5" id="KW-0410">Iron transport</keyword>
<dbReference type="InterPro" id="IPR010105">
    <property type="entry name" value="TonB_sidphr_rcpt"/>
</dbReference>
<keyword evidence="11 14" id="KW-0472">Membrane</keyword>
<evidence type="ECO:0000256" key="7">
    <source>
        <dbReference type="ARBA" id="ARBA00022729"/>
    </source>
</evidence>
<evidence type="ECO:0000256" key="13">
    <source>
        <dbReference type="ARBA" id="ARBA00023237"/>
    </source>
</evidence>
<evidence type="ECO:0000256" key="14">
    <source>
        <dbReference type="PROSITE-ProRule" id="PRU01360"/>
    </source>
</evidence>
<evidence type="ECO:0000256" key="11">
    <source>
        <dbReference type="ARBA" id="ARBA00023136"/>
    </source>
</evidence>
<accession>A0A4Q1UVA7</accession>
<proteinExistence type="inferred from homology"/>
<keyword evidence="6 14" id="KW-0812">Transmembrane</keyword>
<feature type="domain" description="TonB-dependent receptor plug" evidence="18">
    <location>
        <begin position="16"/>
        <end position="111"/>
    </location>
</feature>
<dbReference type="Pfam" id="PF07715">
    <property type="entry name" value="Plug"/>
    <property type="match status" value="1"/>
</dbReference>
<dbReference type="OrthoDB" id="9760333at2"/>
<dbReference type="InterPro" id="IPR039426">
    <property type="entry name" value="TonB-dep_rcpt-like"/>
</dbReference>